<proteinExistence type="predicted"/>
<dbReference type="InParanoid" id="Q24BV7"/>
<evidence type="ECO:0000313" key="3">
    <source>
        <dbReference type="Proteomes" id="UP000009168"/>
    </source>
</evidence>
<dbReference type="EMBL" id="GG662375">
    <property type="protein sequence ID" value="EAS05280.1"/>
    <property type="molecule type" value="Genomic_DNA"/>
</dbReference>
<dbReference type="AlphaFoldDB" id="Q24BV7"/>
<organism evidence="2 3">
    <name type="scientific">Tetrahymena thermophila (strain SB210)</name>
    <dbReference type="NCBI Taxonomy" id="312017"/>
    <lineage>
        <taxon>Eukaryota</taxon>
        <taxon>Sar</taxon>
        <taxon>Alveolata</taxon>
        <taxon>Ciliophora</taxon>
        <taxon>Intramacronucleata</taxon>
        <taxon>Oligohymenophorea</taxon>
        <taxon>Hymenostomatida</taxon>
        <taxon>Tetrahymenina</taxon>
        <taxon>Tetrahymenidae</taxon>
        <taxon>Tetrahymena</taxon>
    </lineage>
</organism>
<keyword evidence="3" id="KW-1185">Reference proteome</keyword>
<dbReference type="InterPro" id="IPR028008">
    <property type="entry name" value="DUF4441"/>
</dbReference>
<evidence type="ECO:0000256" key="1">
    <source>
        <dbReference type="SAM" id="MobiDB-lite"/>
    </source>
</evidence>
<name>Q24BV7_TETTS</name>
<sequence length="432" mass="50029">MNFYQNSYMNAGYAQGYDSASMKGQNIPQIQCSPSFVMQSPSIPCIQFPVTVNALPQQIPYQPYVMYTQVHPYPGYNQFNPMQYQYPNMVCNSQPLVQMFPVNSNQNIHMNSSSQQIINQNYQNQVKSEYNLSPQDTDTNKQCQNYSNYENQEASQSEKTSQITENSKQNYILEKELTTFSAQNKTNLKQKQKEQQKINNIQEAIQKTPIQQNSKQTSEIIIKPQIFTGVQNVNSVKINIMSKDSSQNSKNTNNQQGKQEESNQNGQVVFKLSSKEVSILKQLQVVNIQNAFKNILKGFTQHVNNCFDHIYVYDYENEGNKQDEELMNIKRIENPSQQQKKIFIQKFNKFIKNKKCNNTSIRQIIENKLYSSVLKDYIVNYSPGWLKQSSFQSKEDIITVLEFFKMCCDNPNLLLFLSKQNDKLIPSPSSDD</sequence>
<evidence type="ECO:0000313" key="2">
    <source>
        <dbReference type="EMBL" id="EAS05280.1"/>
    </source>
</evidence>
<gene>
    <name evidence="2" type="ORF">TTHERM_01049300</name>
</gene>
<dbReference type="HOGENOM" id="CLU_635372_0_0_1"/>
<dbReference type="KEGG" id="tet:TTHERM_01049300"/>
<feature type="region of interest" description="Disordered" evidence="1">
    <location>
        <begin position="242"/>
        <end position="265"/>
    </location>
</feature>
<protein>
    <submittedName>
        <fullName evidence="2">Uncharacterized protein</fullName>
    </submittedName>
</protein>
<dbReference type="Proteomes" id="UP000009168">
    <property type="component" value="Unassembled WGS sequence"/>
</dbReference>
<reference evidence="3" key="1">
    <citation type="journal article" date="2006" name="PLoS Biol.">
        <title>Macronuclear genome sequence of the ciliate Tetrahymena thermophila, a model eukaryote.</title>
        <authorList>
            <person name="Eisen J.A."/>
            <person name="Coyne R.S."/>
            <person name="Wu M."/>
            <person name="Wu D."/>
            <person name="Thiagarajan M."/>
            <person name="Wortman J.R."/>
            <person name="Badger J.H."/>
            <person name="Ren Q."/>
            <person name="Amedeo P."/>
            <person name="Jones K.M."/>
            <person name="Tallon L.J."/>
            <person name="Delcher A.L."/>
            <person name="Salzberg S.L."/>
            <person name="Silva J.C."/>
            <person name="Haas B.J."/>
            <person name="Majoros W.H."/>
            <person name="Farzad M."/>
            <person name="Carlton J.M."/>
            <person name="Smith R.K. Jr."/>
            <person name="Garg J."/>
            <person name="Pearlman R.E."/>
            <person name="Karrer K.M."/>
            <person name="Sun L."/>
            <person name="Manning G."/>
            <person name="Elde N.C."/>
            <person name="Turkewitz A.P."/>
            <person name="Asai D.J."/>
            <person name="Wilkes D.E."/>
            <person name="Wang Y."/>
            <person name="Cai H."/>
            <person name="Collins K."/>
            <person name="Stewart B.A."/>
            <person name="Lee S.R."/>
            <person name="Wilamowska K."/>
            <person name="Weinberg Z."/>
            <person name="Ruzzo W.L."/>
            <person name="Wloga D."/>
            <person name="Gaertig J."/>
            <person name="Frankel J."/>
            <person name="Tsao C.-C."/>
            <person name="Gorovsky M.A."/>
            <person name="Keeling P.J."/>
            <person name="Waller R.F."/>
            <person name="Patron N.J."/>
            <person name="Cherry J.M."/>
            <person name="Stover N.A."/>
            <person name="Krieger C.J."/>
            <person name="del Toro C."/>
            <person name="Ryder H.F."/>
            <person name="Williamson S.C."/>
            <person name="Barbeau R.A."/>
            <person name="Hamilton E.P."/>
            <person name="Orias E."/>
        </authorList>
    </citation>
    <scope>NUCLEOTIDE SEQUENCE [LARGE SCALE GENOMIC DNA]</scope>
    <source>
        <strain evidence="3">SB210</strain>
    </source>
</reference>
<dbReference type="GeneID" id="7826291"/>
<feature type="compositionally biased region" description="Low complexity" evidence="1">
    <location>
        <begin position="242"/>
        <end position="257"/>
    </location>
</feature>
<accession>Q24BV7</accession>
<dbReference type="RefSeq" id="XP_001025525.1">
    <property type="nucleotide sequence ID" value="XM_001025525.3"/>
</dbReference>
<dbReference type="Pfam" id="PF14536">
    <property type="entry name" value="DUF4441"/>
    <property type="match status" value="1"/>
</dbReference>